<dbReference type="Gene3D" id="3.40.50.150">
    <property type="entry name" value="Vaccinia Virus protein VP39"/>
    <property type="match status" value="1"/>
</dbReference>
<dbReference type="SUPFAM" id="SSF53335">
    <property type="entry name" value="S-adenosyl-L-methionine-dependent methyltransferases"/>
    <property type="match status" value="1"/>
</dbReference>
<dbReference type="Proteomes" id="UP000321567">
    <property type="component" value="Unassembled WGS sequence"/>
</dbReference>
<keyword evidence="3" id="KW-1185">Reference proteome</keyword>
<dbReference type="AlphaFoldDB" id="A0A512H9P6"/>
<proteinExistence type="predicted"/>
<dbReference type="EMBL" id="BJZO01000064">
    <property type="protein sequence ID" value="GEO82174.1"/>
    <property type="molecule type" value="Genomic_DNA"/>
</dbReference>
<protein>
    <recommendedName>
        <fullName evidence="1">Methyltransferase type 11 domain-containing protein</fullName>
    </recommendedName>
</protein>
<dbReference type="GO" id="GO:0008757">
    <property type="term" value="F:S-adenosylmethionine-dependent methyltransferase activity"/>
    <property type="evidence" value="ECO:0007669"/>
    <property type="project" value="InterPro"/>
</dbReference>
<dbReference type="InterPro" id="IPR029063">
    <property type="entry name" value="SAM-dependent_MTases_sf"/>
</dbReference>
<dbReference type="InterPro" id="IPR013216">
    <property type="entry name" value="Methyltransf_11"/>
</dbReference>
<sequence length="196" mass="20977">MLGGRFTLSSYTGIDINPQAIATGREAGDLPPETRLLVGDVVEDASLASQGFDMVVNLSCADWNLDTAGILAASWARVAPGGVMVVSLRLTPGASVTSLAQSFQYIHYGDDPVPEGCEKAAYVVLNLNTALSMLSTLPETRRLVAYGYWGKPSATARTPVERVLFGVLAVERDRAPRPADDPVQLDLSFPRDAWLP</sequence>
<dbReference type="CDD" id="cd02440">
    <property type="entry name" value="AdoMet_MTases"/>
    <property type="match status" value="1"/>
</dbReference>
<feature type="domain" description="Methyltransferase type 11" evidence="1">
    <location>
        <begin position="9"/>
        <end position="86"/>
    </location>
</feature>
<accession>A0A512H9P6</accession>
<dbReference type="Pfam" id="PF08241">
    <property type="entry name" value="Methyltransf_11"/>
    <property type="match status" value="1"/>
</dbReference>
<comment type="caution">
    <text evidence="2">The sequence shown here is derived from an EMBL/GenBank/DDBJ whole genome shotgun (WGS) entry which is preliminary data.</text>
</comment>
<gene>
    <name evidence="2" type="ORF">ROR02_23050</name>
</gene>
<evidence type="ECO:0000313" key="3">
    <source>
        <dbReference type="Proteomes" id="UP000321567"/>
    </source>
</evidence>
<evidence type="ECO:0000313" key="2">
    <source>
        <dbReference type="EMBL" id="GEO82174.1"/>
    </source>
</evidence>
<evidence type="ECO:0000259" key="1">
    <source>
        <dbReference type="Pfam" id="PF08241"/>
    </source>
</evidence>
<organism evidence="2 3">
    <name type="scientific">Pararhodospirillum oryzae</name>
    <dbReference type="NCBI Taxonomy" id="478448"/>
    <lineage>
        <taxon>Bacteria</taxon>
        <taxon>Pseudomonadati</taxon>
        <taxon>Pseudomonadota</taxon>
        <taxon>Alphaproteobacteria</taxon>
        <taxon>Rhodospirillales</taxon>
        <taxon>Rhodospirillaceae</taxon>
        <taxon>Pararhodospirillum</taxon>
    </lineage>
</organism>
<reference evidence="2 3" key="1">
    <citation type="submission" date="2019-07" db="EMBL/GenBank/DDBJ databases">
        <title>Whole genome shotgun sequence of Rhodospirillum oryzae NBRC 107573.</title>
        <authorList>
            <person name="Hosoyama A."/>
            <person name="Uohara A."/>
            <person name="Ohji S."/>
            <person name="Ichikawa N."/>
        </authorList>
    </citation>
    <scope>NUCLEOTIDE SEQUENCE [LARGE SCALE GENOMIC DNA]</scope>
    <source>
        <strain evidence="2 3">NBRC 107573</strain>
    </source>
</reference>
<name>A0A512H9P6_9PROT</name>